<comment type="subunit">
    <text evidence="16">Component of the mitochondrial contact site and cristae organizing system (MICOS) complex.</text>
</comment>
<evidence type="ECO:0000256" key="6">
    <source>
        <dbReference type="ARBA" id="ARBA00022692"/>
    </source>
</evidence>
<keyword evidence="10" id="KW-0067">ATP-binding</keyword>
<evidence type="ECO:0000256" key="12">
    <source>
        <dbReference type="ARBA" id="ARBA00022989"/>
    </source>
</evidence>
<feature type="region of interest" description="Disordered" evidence="17">
    <location>
        <begin position="153"/>
        <end position="245"/>
    </location>
</feature>
<feature type="transmembrane region" description="Helical" evidence="16">
    <location>
        <begin position="96"/>
        <end position="114"/>
    </location>
</feature>
<evidence type="ECO:0000256" key="9">
    <source>
        <dbReference type="ARBA" id="ARBA00022792"/>
    </source>
</evidence>
<dbReference type="Pfam" id="PF09731">
    <property type="entry name" value="Mitofilin"/>
    <property type="match status" value="2"/>
</dbReference>
<dbReference type="EMBL" id="CABFNP030000705">
    <property type="protein sequence ID" value="CAI6081244.1"/>
    <property type="molecule type" value="Genomic_DNA"/>
</dbReference>
<protein>
    <recommendedName>
        <fullName evidence="16">MICOS complex subunit MIC60</fullName>
    </recommendedName>
    <alternativeName>
        <fullName evidence="16">Mitofilin</fullName>
    </alternativeName>
</protein>
<dbReference type="PANTHER" id="PTHR11136">
    <property type="entry name" value="FOLYLPOLYGLUTAMATE SYNTHASE-RELATED"/>
    <property type="match status" value="1"/>
</dbReference>
<evidence type="ECO:0000256" key="13">
    <source>
        <dbReference type="ARBA" id="ARBA00023128"/>
    </source>
</evidence>
<proteinExistence type="inferred from homology"/>
<dbReference type="InterPro" id="IPR036565">
    <property type="entry name" value="Mur-like_cat_sf"/>
</dbReference>
<dbReference type="Gene3D" id="3.40.1190.10">
    <property type="entry name" value="Mur-like, catalytic domain"/>
    <property type="match status" value="1"/>
</dbReference>
<dbReference type="GO" id="GO:0006730">
    <property type="term" value="P:one-carbon metabolic process"/>
    <property type="evidence" value="ECO:0007669"/>
    <property type="project" value="UniProtKB-KW"/>
</dbReference>
<evidence type="ECO:0000256" key="2">
    <source>
        <dbReference type="ARBA" id="ARBA00008276"/>
    </source>
</evidence>
<accession>A0AA35LVW7</accession>
<evidence type="ECO:0000256" key="15">
    <source>
        <dbReference type="ARBA" id="ARBA00047493"/>
    </source>
</evidence>
<keyword evidence="6 16" id="KW-0812">Transmembrane</keyword>
<dbReference type="InterPro" id="IPR036615">
    <property type="entry name" value="Mur_ligase_C_dom_sf"/>
</dbReference>
<evidence type="ECO:0000256" key="3">
    <source>
        <dbReference type="ARBA" id="ARBA00010877"/>
    </source>
</evidence>
<dbReference type="NCBIfam" id="TIGR01499">
    <property type="entry name" value="folC"/>
    <property type="match status" value="1"/>
</dbReference>
<gene>
    <name evidence="18" type="ORF">CCHLO57077_00003984</name>
</gene>
<evidence type="ECO:0000256" key="8">
    <source>
        <dbReference type="ARBA" id="ARBA00022741"/>
    </source>
</evidence>
<evidence type="ECO:0000256" key="17">
    <source>
        <dbReference type="SAM" id="MobiDB-lite"/>
    </source>
</evidence>
<keyword evidence="11" id="KW-0460">Magnesium</keyword>
<evidence type="ECO:0000256" key="5">
    <source>
        <dbReference type="ARBA" id="ARBA00022598"/>
    </source>
</evidence>
<comment type="caution">
    <text evidence="18">The sequence shown here is derived from an EMBL/GenBank/DDBJ whole genome shotgun (WGS) entry which is preliminary data.</text>
</comment>
<evidence type="ECO:0000256" key="1">
    <source>
        <dbReference type="ARBA" id="ARBA00005150"/>
    </source>
</evidence>
<evidence type="ECO:0000256" key="7">
    <source>
        <dbReference type="ARBA" id="ARBA00022723"/>
    </source>
</evidence>
<comment type="similarity">
    <text evidence="3 16">Belongs to the MICOS complex subunit Mic60 family.</text>
</comment>
<evidence type="ECO:0000256" key="10">
    <source>
        <dbReference type="ARBA" id="ARBA00022840"/>
    </source>
</evidence>
<comment type="catalytic activity">
    <reaction evidence="15">
        <text>(6S)-5,6,7,8-tetrahydrofolyl-(gamma-L-Glu)(n) + L-glutamate + ATP = (6S)-5,6,7,8-tetrahydrofolyl-(gamma-L-Glu)(n+1) + ADP + phosphate + H(+)</text>
        <dbReference type="Rhea" id="RHEA:10580"/>
        <dbReference type="Rhea" id="RHEA-COMP:14738"/>
        <dbReference type="Rhea" id="RHEA-COMP:14740"/>
        <dbReference type="ChEBI" id="CHEBI:15378"/>
        <dbReference type="ChEBI" id="CHEBI:29985"/>
        <dbReference type="ChEBI" id="CHEBI:30616"/>
        <dbReference type="ChEBI" id="CHEBI:43474"/>
        <dbReference type="ChEBI" id="CHEBI:141005"/>
        <dbReference type="ChEBI" id="CHEBI:456216"/>
        <dbReference type="EC" id="6.3.2.17"/>
    </reaction>
</comment>
<keyword evidence="5" id="KW-0436">Ligase</keyword>
<feature type="compositionally biased region" description="Polar residues" evidence="17">
    <location>
        <begin position="163"/>
        <end position="173"/>
    </location>
</feature>
<evidence type="ECO:0000256" key="16">
    <source>
        <dbReference type="RuleBase" id="RU363000"/>
    </source>
</evidence>
<comment type="function">
    <text evidence="16">Component of the MICOS complex, a large protein complex of the mitochondrial inner membrane that plays crucial roles in the maintenance of crista junctions, inner membrane architecture, and formation of contact sites to the outer membrane.</text>
</comment>
<evidence type="ECO:0000313" key="18">
    <source>
        <dbReference type="EMBL" id="CAI6081244.1"/>
    </source>
</evidence>
<dbReference type="InterPro" id="IPR018109">
    <property type="entry name" value="Folylpolyglutamate_synth_CS"/>
</dbReference>
<dbReference type="InterPro" id="IPR001645">
    <property type="entry name" value="Folylpolyglutamate_synth"/>
</dbReference>
<sequence length="1148" mass="127078">MLRLSLRSARVLGRQPIAAAAQRQWPVATSHRPNLLLQRGFADQKKAEDAKAAAQNPPPSTIDDVGESKAKEIPTPAPPVTPPRKKKGFFRRLRNLTLNLILLSALAFGGGVWYSRINDTFHDYFTEYVPYGEQAVLYLEELEYKKRFPNAASRIGKPRDGSEQVTIPAQSGASWRVADAADSSRRSGTGSVPTKKESQPAKPKAATKTPEPTANPTEPVAVKSEEKKQPGFKEPEVNEPSRFPPLKPIDLLSLADAKEPVVQELVHMLNDLITVINADGAHGKYGSSIDKAKSQVKKVGGQLKAIKAKVEQESADEVRAKVAEFDKAATELVGRVEKAMIGQELQWRKEFEEEMEKVRGSYDARVNLLLEREKKLNEAKLENQLLEQAIALKKEFATEVQNRVEQERESRLGQLDALSAAVTDLEQLTTGWNSVIDSNLQTQQLHVAVEAVRANLETATQPQPFIKELVALKEIAADDAVVNAAIASLNPAAYQRGLFTTPQLIDRFRRVASEVRKASLLPDNAGVASHASSWVLSHVMFKKQGLPEGNDVESILTRTQIFLEEGDLDAAAREVNGLEGWAKTLSKDWLGEVRKVLEVRQALDVSHSYRSPATELEGGVRCLSHEIQNLNNTQHFPFCMNKVAMMKPSLLSSTRGRIRCFSSASRGYTEALERLSLLASNRTSTRLFEVLRAPSDISAPKKDPNADAIPEMLTWMRRAGYTPHDLCRIQHIRVAGTKGKGSVCAYATAILRKYGRVGTYTSPHLLSPRERITIDGEPVEKELFARSFFEVWDRFTETAMKEGKTAAEAEGPESKPFYFRFMTILAWHIFINQGIRDVVFECGIGGEYDATNVLPAEAVSAAVVSQLGIDHVAMLGDTVEKIAWHKAGVFKRGKRAFTRRLDGQPEVMAVLRSRAEEKGAILEEIDDDVVNAWGGVKGTLKGDFQKFNQALAICAVREHLGLESTTRVSLQNLPEDMIEGLREARLRGRGETIEDGEVQWCLDGAHTKDSLIEVARWYGQELDESEKVVLIFNQPERDISELLNAFISTMKAVSGREDIFSHALFTTNDVEGPVADEVRDLAVQQKGAETMKLLATDCQVQTFDNIRDGVLEARRICKDPGGAKRVLVTGSMHLVGGVIGILEPWNTD</sequence>
<evidence type="ECO:0000256" key="11">
    <source>
        <dbReference type="ARBA" id="ARBA00022842"/>
    </source>
</evidence>
<reference evidence="18" key="1">
    <citation type="submission" date="2023-01" db="EMBL/GenBank/DDBJ databases">
        <authorList>
            <person name="Piombo E."/>
        </authorList>
    </citation>
    <scope>NUCLEOTIDE SEQUENCE</scope>
</reference>
<dbReference type="SUPFAM" id="SSF53244">
    <property type="entry name" value="MurD-like peptide ligases, peptide-binding domain"/>
    <property type="match status" value="1"/>
</dbReference>
<keyword evidence="14 16" id="KW-0472">Membrane</keyword>
<keyword evidence="9 16" id="KW-0999">Mitochondrion inner membrane</keyword>
<evidence type="ECO:0000256" key="14">
    <source>
        <dbReference type="ARBA" id="ARBA00023136"/>
    </source>
</evidence>
<dbReference type="SUPFAM" id="SSF53623">
    <property type="entry name" value="MurD-like peptide ligases, catalytic domain"/>
    <property type="match status" value="1"/>
</dbReference>
<comment type="similarity">
    <text evidence="2">Belongs to the folylpolyglutamate synthase family.</text>
</comment>
<dbReference type="GO" id="GO:0004326">
    <property type="term" value="F:tetrahydrofolylpolyglutamate synthase activity"/>
    <property type="evidence" value="ECO:0007669"/>
    <property type="project" value="UniProtKB-EC"/>
</dbReference>
<dbReference type="Gene3D" id="3.90.190.20">
    <property type="entry name" value="Mur ligase, C-terminal domain"/>
    <property type="match status" value="1"/>
</dbReference>
<evidence type="ECO:0000256" key="4">
    <source>
        <dbReference type="ARBA" id="ARBA00022563"/>
    </source>
</evidence>
<dbReference type="GO" id="GO:0005743">
    <property type="term" value="C:mitochondrial inner membrane"/>
    <property type="evidence" value="ECO:0007669"/>
    <property type="project" value="UniProtKB-SubCell"/>
</dbReference>
<keyword evidence="4" id="KW-0554">One-carbon metabolism</keyword>
<keyword evidence="12 16" id="KW-1133">Transmembrane helix</keyword>
<dbReference type="GO" id="GO:0046872">
    <property type="term" value="F:metal ion binding"/>
    <property type="evidence" value="ECO:0007669"/>
    <property type="project" value="UniProtKB-KW"/>
</dbReference>
<dbReference type="PANTHER" id="PTHR11136:SF5">
    <property type="entry name" value="FOLYLPOLYGLUTAMATE SYNTHASE, MITOCHONDRIAL"/>
    <property type="match status" value="1"/>
</dbReference>
<keyword evidence="8" id="KW-0547">Nucleotide-binding</keyword>
<dbReference type="InterPro" id="IPR019133">
    <property type="entry name" value="MIC60"/>
</dbReference>
<dbReference type="Proteomes" id="UP001160390">
    <property type="component" value="Unassembled WGS sequence"/>
</dbReference>
<name>A0AA35LVW7_9HYPO</name>
<feature type="compositionally biased region" description="Basic and acidic residues" evidence="17">
    <location>
        <begin position="223"/>
        <end position="236"/>
    </location>
</feature>
<keyword evidence="7" id="KW-0479">Metal-binding</keyword>
<keyword evidence="13 16" id="KW-0496">Mitochondrion</keyword>
<feature type="region of interest" description="Disordered" evidence="17">
    <location>
        <begin position="47"/>
        <end position="86"/>
    </location>
</feature>
<comment type="subcellular location">
    <subcellularLocation>
        <location evidence="16">Mitochondrion inner membrane</location>
        <topology evidence="16">Single-pass membrane protein</topology>
    </subcellularLocation>
</comment>
<keyword evidence="19" id="KW-1185">Reference proteome</keyword>
<dbReference type="PROSITE" id="PS01012">
    <property type="entry name" value="FOLYLPOLYGLU_SYNT_2"/>
    <property type="match status" value="1"/>
</dbReference>
<organism evidence="18 19">
    <name type="scientific">Clonostachys chloroleuca</name>
    <dbReference type="NCBI Taxonomy" id="1926264"/>
    <lineage>
        <taxon>Eukaryota</taxon>
        <taxon>Fungi</taxon>
        <taxon>Dikarya</taxon>
        <taxon>Ascomycota</taxon>
        <taxon>Pezizomycotina</taxon>
        <taxon>Sordariomycetes</taxon>
        <taxon>Hypocreomycetidae</taxon>
        <taxon>Hypocreales</taxon>
        <taxon>Bionectriaceae</taxon>
        <taxon>Clonostachys</taxon>
    </lineage>
</organism>
<comment type="pathway">
    <text evidence="1">Cofactor biosynthesis; tetrahydrofolylpolyglutamate biosynthesis.</text>
</comment>
<evidence type="ECO:0000313" key="19">
    <source>
        <dbReference type="Proteomes" id="UP001160390"/>
    </source>
</evidence>
<dbReference type="AlphaFoldDB" id="A0AA35LVW7"/>
<dbReference type="GO" id="GO:0005524">
    <property type="term" value="F:ATP binding"/>
    <property type="evidence" value="ECO:0007669"/>
    <property type="project" value="UniProtKB-KW"/>
</dbReference>
<dbReference type="GO" id="GO:0005829">
    <property type="term" value="C:cytosol"/>
    <property type="evidence" value="ECO:0007669"/>
    <property type="project" value="TreeGrafter"/>
</dbReference>